<gene>
    <name evidence="2" type="ORF">RM706_14050</name>
</gene>
<name>A0ABU3ADA6_9FLAO</name>
<feature type="transmembrane region" description="Helical" evidence="1">
    <location>
        <begin position="163"/>
        <end position="183"/>
    </location>
</feature>
<reference evidence="2 3" key="1">
    <citation type="submission" date="2023-09" db="EMBL/GenBank/DDBJ databases">
        <authorList>
            <person name="Rey-Velasco X."/>
        </authorList>
    </citation>
    <scope>NUCLEOTIDE SEQUENCE [LARGE SCALE GENOMIC DNA]</scope>
    <source>
        <strain evidence="2 3">F388</strain>
    </source>
</reference>
<keyword evidence="1" id="KW-1133">Transmembrane helix</keyword>
<evidence type="ECO:0000313" key="2">
    <source>
        <dbReference type="EMBL" id="MDT0608164.1"/>
    </source>
</evidence>
<feature type="transmembrane region" description="Helical" evidence="1">
    <location>
        <begin position="108"/>
        <end position="125"/>
    </location>
</feature>
<sequence>MFSNQVPLLFSILFLIAFAFPVVMVASLAKKGQVKNGFWVVLGFYIPYLILVAVASHNGFFDTVMLPPKIVLTTTLPLALLVTVIYGTKKCKEVNAVLTLESLVKIHIFRLIGSTFIILFFYDLLPKPFALFAGIGDLLTALSSVFIVKTIQNKKSYAKKLTFVWNTFGLIDILITSAMAILFTKISIDNNVQGVEILTEFPFCFIPAFAPPTIIFLHLLVFRKLSWLKKT</sequence>
<feature type="transmembrane region" description="Helical" evidence="1">
    <location>
        <begin position="38"/>
        <end position="58"/>
    </location>
</feature>
<keyword evidence="1" id="KW-0812">Transmembrane</keyword>
<keyword evidence="3" id="KW-1185">Reference proteome</keyword>
<dbReference type="Proteomes" id="UP001255246">
    <property type="component" value="Unassembled WGS sequence"/>
</dbReference>
<comment type="caution">
    <text evidence="2">The sequence shown here is derived from an EMBL/GenBank/DDBJ whole genome shotgun (WGS) entry which is preliminary data.</text>
</comment>
<feature type="transmembrane region" description="Helical" evidence="1">
    <location>
        <begin position="70"/>
        <end position="87"/>
    </location>
</feature>
<feature type="transmembrane region" description="Helical" evidence="1">
    <location>
        <begin position="131"/>
        <end position="151"/>
    </location>
</feature>
<dbReference type="RefSeq" id="WP_311352641.1">
    <property type="nucleotide sequence ID" value="NZ_JAVRHR010000003.1"/>
</dbReference>
<protein>
    <submittedName>
        <fullName evidence="2">Uncharacterized protein</fullName>
    </submittedName>
</protein>
<evidence type="ECO:0000256" key="1">
    <source>
        <dbReference type="SAM" id="Phobius"/>
    </source>
</evidence>
<evidence type="ECO:0000313" key="3">
    <source>
        <dbReference type="Proteomes" id="UP001255246"/>
    </source>
</evidence>
<accession>A0ABU3ADA6</accession>
<keyword evidence="1" id="KW-0472">Membrane</keyword>
<feature type="transmembrane region" description="Helical" evidence="1">
    <location>
        <begin position="203"/>
        <end position="222"/>
    </location>
</feature>
<organism evidence="2 3">
    <name type="scientific">Croceitalea rosinachiae</name>
    <dbReference type="NCBI Taxonomy" id="3075596"/>
    <lineage>
        <taxon>Bacteria</taxon>
        <taxon>Pseudomonadati</taxon>
        <taxon>Bacteroidota</taxon>
        <taxon>Flavobacteriia</taxon>
        <taxon>Flavobacteriales</taxon>
        <taxon>Flavobacteriaceae</taxon>
        <taxon>Croceitalea</taxon>
    </lineage>
</organism>
<dbReference type="EMBL" id="JAVRHR010000003">
    <property type="protein sequence ID" value="MDT0608164.1"/>
    <property type="molecule type" value="Genomic_DNA"/>
</dbReference>
<proteinExistence type="predicted"/>
<feature type="transmembrane region" description="Helical" evidence="1">
    <location>
        <begin position="6"/>
        <end position="26"/>
    </location>
</feature>